<dbReference type="Proteomes" id="UP001159363">
    <property type="component" value="Chromosome X"/>
</dbReference>
<dbReference type="InterPro" id="IPR043502">
    <property type="entry name" value="DNA/RNA_pol_sf"/>
</dbReference>
<reference evidence="1 2" key="1">
    <citation type="submission" date="2023-02" db="EMBL/GenBank/DDBJ databases">
        <title>LHISI_Scaffold_Assembly.</title>
        <authorList>
            <person name="Stuart O.P."/>
            <person name="Cleave R."/>
            <person name="Magrath M.J.L."/>
            <person name="Mikheyev A.S."/>
        </authorList>
    </citation>
    <scope>NUCLEOTIDE SEQUENCE [LARGE SCALE GENOMIC DNA]</scope>
    <source>
        <strain evidence="1">Daus_M_001</strain>
        <tissue evidence="1">Leg muscle</tissue>
    </source>
</reference>
<evidence type="ECO:0000313" key="2">
    <source>
        <dbReference type="Proteomes" id="UP001159363"/>
    </source>
</evidence>
<dbReference type="SUPFAM" id="SSF56672">
    <property type="entry name" value="DNA/RNA polymerases"/>
    <property type="match status" value="1"/>
</dbReference>
<proteinExistence type="predicted"/>
<gene>
    <name evidence="1" type="ORF">PR048_013879</name>
</gene>
<accession>A0ABQ9HU99</accession>
<sequence>MKAGIIGQPEQMIVDQGAIKFNIFLKCTYGKPEPNKDEIDQCAFKTKNILLFNIADMEDAMHIIKFDLLCAYSHIDLPAAISAKKVIITPCNQNQQCFRLAIQTHYVEGQHHDHIVEKYFDLEAPFDFTSMCFPTPLSQVPLFEQKNLGDSMNMYAHEDNYAIFLIWVSKYQWHVPHCYGVYIKLDKYLIPAAKTICLPTYTPNIHKLLGALSIYGLDCVWYVSTPAFSFDIMLHKKGVKLDFIIYYDDHLFIMADIWGEVAHMDIDMMSVLDDDQIGYMLEVDVDYAAALHKDHRDIPFLPNKWEDMIHCIYCLPHGLLLKDVHCNLKFFQKARLKPYIELNTAKHQAAMNTLVQNFFNLMNNAMYGKLMEKECNIQQMELICNEMWKKKLISNPAFISLKYCFHYNIRKTWYGPDIGLVYMNTNSFILNMASDPAFMAEFGLSSYPPTHPCYFSVNTNVIGKFKDECGGNDMRDFVGLRVKLYAYTCREKAVNWAKGVQKSIIHLVITIKDYRYIFLDHQLMRVQVHSIRWCHHDIYTECSNKLAMSWMDDMLPVNLVTMDGSFLLDLGLANMHDDVTVQMEHESALRGGCGARIATSLMLHQREWSNVWSSTSIQGQGELEKLEKTRCPVASSGMILKCGNPILSPPCNRTWFA</sequence>
<protein>
    <recommendedName>
        <fullName evidence="3">DNA-directed DNA polymerase</fullName>
    </recommendedName>
</protein>
<dbReference type="PANTHER" id="PTHR31511:SF12">
    <property type="entry name" value="RHO TERMINATION FACTOR N-TERMINAL DOMAIN-CONTAINING PROTEIN"/>
    <property type="match status" value="1"/>
</dbReference>
<dbReference type="EMBL" id="JARBHB010000004">
    <property type="protein sequence ID" value="KAJ8887661.1"/>
    <property type="molecule type" value="Genomic_DNA"/>
</dbReference>
<keyword evidence="2" id="KW-1185">Reference proteome</keyword>
<name>A0ABQ9HU99_9NEOP</name>
<evidence type="ECO:0008006" key="3">
    <source>
        <dbReference type="Google" id="ProtNLM"/>
    </source>
</evidence>
<organism evidence="1 2">
    <name type="scientific">Dryococelus australis</name>
    <dbReference type="NCBI Taxonomy" id="614101"/>
    <lineage>
        <taxon>Eukaryota</taxon>
        <taxon>Metazoa</taxon>
        <taxon>Ecdysozoa</taxon>
        <taxon>Arthropoda</taxon>
        <taxon>Hexapoda</taxon>
        <taxon>Insecta</taxon>
        <taxon>Pterygota</taxon>
        <taxon>Neoptera</taxon>
        <taxon>Polyneoptera</taxon>
        <taxon>Phasmatodea</taxon>
        <taxon>Verophasmatodea</taxon>
        <taxon>Anareolatae</taxon>
        <taxon>Phasmatidae</taxon>
        <taxon>Eurycanthinae</taxon>
        <taxon>Dryococelus</taxon>
    </lineage>
</organism>
<dbReference type="PANTHER" id="PTHR31511">
    <property type="entry name" value="PROTEIN CBG23764"/>
    <property type="match status" value="1"/>
</dbReference>
<comment type="caution">
    <text evidence="1">The sequence shown here is derived from an EMBL/GenBank/DDBJ whole genome shotgun (WGS) entry which is preliminary data.</text>
</comment>
<evidence type="ECO:0000313" key="1">
    <source>
        <dbReference type="EMBL" id="KAJ8887661.1"/>
    </source>
</evidence>